<feature type="binding site" evidence="9">
    <location>
        <position position="67"/>
    </location>
    <ligand>
        <name>[4Fe-4S] cluster</name>
        <dbReference type="ChEBI" id="CHEBI:49883"/>
        <label>2</label>
        <note>4Fe-4S-S-AdoMet</note>
    </ligand>
</feature>
<comment type="function">
    <text evidence="9">Catalyzes the radical-mediated insertion of two sulfur atoms into the C-6 and C-8 positions of the octanoyl moiety bound to the lipoyl domains of lipoate-dependent enzymes, thereby converting the octanoylated domains into lipoylated derivatives.</text>
</comment>
<dbReference type="PANTHER" id="PTHR10949">
    <property type="entry name" value="LIPOYL SYNTHASE"/>
    <property type="match status" value="1"/>
</dbReference>
<feature type="binding site" evidence="9">
    <location>
        <position position="37"/>
    </location>
    <ligand>
        <name>[4Fe-4S] cluster</name>
        <dbReference type="ChEBI" id="CHEBI:49883"/>
        <label>1</label>
    </ligand>
</feature>
<comment type="similarity">
    <text evidence="9">Belongs to the radical SAM superfamily. Lipoyl synthase family.</text>
</comment>
<reference evidence="11 15" key="1">
    <citation type="journal article" date="2016" name="Environ. Microbiol.">
        <title>Genomic resolution of a cold subsurface aquifer community provides metabolic insights for novel microbes adapted to high CO concentrations.</title>
        <authorList>
            <person name="Probst A.J."/>
            <person name="Castelle C.J."/>
            <person name="Singh A."/>
            <person name="Brown C.T."/>
            <person name="Anantharaman K."/>
            <person name="Sharon I."/>
            <person name="Hug L.A."/>
            <person name="Burstein D."/>
            <person name="Emerson J.B."/>
            <person name="Thomas B.C."/>
            <person name="Banfield J.F."/>
        </authorList>
    </citation>
    <scope>NUCLEOTIDE SEQUENCE [LARGE SCALE GENOMIC DNA]</scope>
    <source>
        <strain evidence="11">CG2_30_33_13</strain>
    </source>
</reference>
<dbReference type="RefSeq" id="WP_406606680.1">
    <property type="nucleotide sequence ID" value="NZ_PFKO01000019.1"/>
</dbReference>
<evidence type="ECO:0000313" key="12">
    <source>
        <dbReference type="EMBL" id="PIX35200.1"/>
    </source>
</evidence>
<dbReference type="NCBIfam" id="NF009544">
    <property type="entry name" value="PRK12928.1"/>
    <property type="match status" value="1"/>
</dbReference>
<dbReference type="PANTHER" id="PTHR10949:SF0">
    <property type="entry name" value="LIPOYL SYNTHASE, MITOCHONDRIAL"/>
    <property type="match status" value="1"/>
</dbReference>
<dbReference type="SFLD" id="SFLDG01058">
    <property type="entry name" value="lipoyl_synthase_like"/>
    <property type="match status" value="1"/>
</dbReference>
<dbReference type="InterPro" id="IPR007197">
    <property type="entry name" value="rSAM"/>
</dbReference>
<dbReference type="GO" id="GO:0005737">
    <property type="term" value="C:cytoplasm"/>
    <property type="evidence" value="ECO:0007669"/>
    <property type="project" value="UniProtKB-SubCell"/>
</dbReference>
<protein>
    <recommendedName>
        <fullName evidence="9">Lipoyl synthase</fullName>
        <ecNumber evidence="9">2.8.1.8</ecNumber>
    </recommendedName>
    <alternativeName>
        <fullName evidence="9">Lip-syn</fullName>
        <shortName evidence="9">LS</shortName>
    </alternativeName>
    <alternativeName>
        <fullName evidence="9">Lipoate synthase</fullName>
    </alternativeName>
    <alternativeName>
        <fullName evidence="9">Lipoic acid synthase</fullName>
    </alternativeName>
    <alternativeName>
        <fullName evidence="9">Sulfur insertion protein LipA</fullName>
    </alternativeName>
</protein>
<evidence type="ECO:0000256" key="4">
    <source>
        <dbReference type="ARBA" id="ARBA00022691"/>
    </source>
</evidence>
<dbReference type="Pfam" id="PF04055">
    <property type="entry name" value="Radical_SAM"/>
    <property type="match status" value="1"/>
</dbReference>
<dbReference type="EMBL" id="PFIP01000016">
    <property type="protein sequence ID" value="PIX35200.1"/>
    <property type="molecule type" value="Genomic_DNA"/>
</dbReference>
<evidence type="ECO:0000313" key="15">
    <source>
        <dbReference type="Proteomes" id="UP000182763"/>
    </source>
</evidence>
<evidence type="ECO:0000256" key="7">
    <source>
        <dbReference type="ARBA" id="ARBA00023014"/>
    </source>
</evidence>
<keyword evidence="2 9" id="KW-0963">Cytoplasm</keyword>
<evidence type="ECO:0000256" key="1">
    <source>
        <dbReference type="ARBA" id="ARBA00022485"/>
    </source>
</evidence>
<dbReference type="InterPro" id="IPR003698">
    <property type="entry name" value="Lipoyl_synth"/>
</dbReference>
<dbReference type="Proteomes" id="UP000230646">
    <property type="component" value="Unassembled WGS sequence"/>
</dbReference>
<evidence type="ECO:0000256" key="8">
    <source>
        <dbReference type="ARBA" id="ARBA00047326"/>
    </source>
</evidence>
<dbReference type="InterPro" id="IPR006638">
    <property type="entry name" value="Elp3/MiaA/NifB-like_rSAM"/>
</dbReference>
<evidence type="ECO:0000256" key="5">
    <source>
        <dbReference type="ARBA" id="ARBA00022723"/>
    </source>
</evidence>
<dbReference type="InterPro" id="IPR058240">
    <property type="entry name" value="rSAM_sf"/>
</dbReference>
<feature type="domain" description="Radical SAM core" evidence="10">
    <location>
        <begin position="49"/>
        <end position="265"/>
    </location>
</feature>
<evidence type="ECO:0000313" key="17">
    <source>
        <dbReference type="Proteomes" id="UP000230646"/>
    </source>
</evidence>
<dbReference type="FunFam" id="3.20.20.70:FF:000186">
    <property type="entry name" value="Lipoyl synthase"/>
    <property type="match status" value="1"/>
</dbReference>
<dbReference type="GO" id="GO:0009249">
    <property type="term" value="P:protein lipoylation"/>
    <property type="evidence" value="ECO:0007669"/>
    <property type="project" value="UniProtKB-UniRule"/>
</dbReference>
<dbReference type="Gene3D" id="3.20.20.70">
    <property type="entry name" value="Aldolase class I"/>
    <property type="match status" value="1"/>
</dbReference>
<evidence type="ECO:0000256" key="6">
    <source>
        <dbReference type="ARBA" id="ARBA00023004"/>
    </source>
</evidence>
<comment type="cofactor">
    <cofactor evidence="9">
        <name>[4Fe-4S] cluster</name>
        <dbReference type="ChEBI" id="CHEBI:49883"/>
    </cofactor>
    <text evidence="9">Binds 2 [4Fe-4S] clusters per subunit. One cluster is coordinated with 3 cysteines and an exchangeable S-adenosyl-L-methionine.</text>
</comment>
<keyword evidence="5 9" id="KW-0479">Metal-binding</keyword>
<accession>A0A2M7KAP6</accession>
<feature type="binding site" evidence="9">
    <location>
        <position position="70"/>
    </location>
    <ligand>
        <name>[4Fe-4S] cluster</name>
        <dbReference type="ChEBI" id="CHEBI:49883"/>
        <label>2</label>
        <note>4Fe-4S-S-AdoMet</note>
    </ligand>
</feature>
<evidence type="ECO:0000313" key="11">
    <source>
        <dbReference type="EMBL" id="OIP74743.1"/>
    </source>
</evidence>
<accession>A0A2M8CEE1</accession>
<keyword evidence="3 9" id="KW-0808">Transferase</keyword>
<keyword evidence="7 9" id="KW-0411">Iron-sulfur</keyword>
<gene>
    <name evidence="9 12" type="primary">lipA</name>
    <name evidence="11" type="ORF">AUK42_00810</name>
    <name evidence="14" type="ORF">CO097_02500</name>
    <name evidence="13" type="ORF">COZ07_00625</name>
    <name evidence="12" type="ORF">COZ58_01080</name>
</gene>
<dbReference type="NCBIfam" id="TIGR00510">
    <property type="entry name" value="lipA"/>
    <property type="match status" value="1"/>
</dbReference>
<feature type="binding site" evidence="9">
    <location>
        <position position="42"/>
    </location>
    <ligand>
        <name>[4Fe-4S] cluster</name>
        <dbReference type="ChEBI" id="CHEBI:49883"/>
        <label>1</label>
    </ligand>
</feature>
<dbReference type="STRING" id="1805029.AUK42_00810"/>
<dbReference type="GO" id="GO:0051539">
    <property type="term" value="F:4 iron, 4 sulfur cluster binding"/>
    <property type="evidence" value="ECO:0007669"/>
    <property type="project" value="UniProtKB-UniRule"/>
</dbReference>
<dbReference type="EMBL" id="PFTV01000057">
    <property type="protein sequence ID" value="PJB57441.1"/>
    <property type="molecule type" value="Genomic_DNA"/>
</dbReference>
<dbReference type="PROSITE" id="PS51918">
    <property type="entry name" value="RADICAL_SAM"/>
    <property type="match status" value="1"/>
</dbReference>
<reference evidence="12" key="2">
    <citation type="submission" date="2017-09" db="EMBL/GenBank/DDBJ databases">
        <title>Depth-based differentiation of microbial function through sediment-hosted aquifers and enrichment of novel symbionts in the deep terrestrial subsurface.</title>
        <authorList>
            <person name="Probst A.J."/>
            <person name="Ladd B."/>
            <person name="Jarett J.K."/>
            <person name="Geller-Mcgrath D.E."/>
            <person name="Sieber C.M.K."/>
            <person name="Emerson J.B."/>
            <person name="Anantharaman K."/>
            <person name="Thomas B.C."/>
            <person name="Malmstrom R."/>
            <person name="Stieglmeier M."/>
            <person name="Klingl A."/>
            <person name="Woyke T."/>
            <person name="Ryan C.M."/>
            <person name="Banfield J.F."/>
        </authorList>
    </citation>
    <scope>NUCLEOTIDE SEQUENCE</scope>
    <source>
        <strain evidence="12">CG_4_8_14_3_um_filter_34_18</strain>
    </source>
</reference>
<dbReference type="EC" id="2.8.1.8" evidence="9"/>
<dbReference type="PIRSF" id="PIRSF005963">
    <property type="entry name" value="Lipoyl_synth"/>
    <property type="match status" value="1"/>
</dbReference>
<dbReference type="NCBIfam" id="NF004019">
    <property type="entry name" value="PRK05481.1"/>
    <property type="match status" value="1"/>
</dbReference>
<evidence type="ECO:0000256" key="9">
    <source>
        <dbReference type="HAMAP-Rule" id="MF_00206"/>
    </source>
</evidence>
<sequence length="293" mass="33482">MTEKKGNLYWLRRTLPDQRVLDRMDALLEGLNLHTVCDSALCPNRGECFKSGTATFMILGDICTRNCRFCAVKKGKPLPLDPEEPYHIAQAAKHLQLKHIVVTSVTRDDLPDGGAEHFAETIIEIKKQLPKSTIEVLVPDFKGSWEALQRVIDAQPEVINHNIETVNRLYRLVRPKAIYKRSLELLRQVKIRDKNIISKSGIMVGLGEEEEEIIQVMKDLREVDGDILTIGQYLRPSPLHLRVQNYIHPDKFEEYQKIGMSLGFKYVASAPLVRSSYHAGEILKDILIKYKNL</sequence>
<comment type="caution">
    <text evidence="11">The sequence shown here is derived from an EMBL/GenBank/DDBJ whole genome shotgun (WGS) entry which is preliminary data.</text>
</comment>
<dbReference type="GO" id="GO:0016992">
    <property type="term" value="F:lipoate synthase activity"/>
    <property type="evidence" value="ECO:0007669"/>
    <property type="project" value="UniProtKB-UniRule"/>
</dbReference>
<dbReference type="SFLD" id="SFLDS00029">
    <property type="entry name" value="Radical_SAM"/>
    <property type="match status" value="1"/>
</dbReference>
<proteinExistence type="inferred from homology"/>
<keyword evidence="6 9" id="KW-0408">Iron</keyword>
<dbReference type="HAMAP" id="MF_00206">
    <property type="entry name" value="Lipoyl_synth"/>
    <property type="match status" value="1"/>
</dbReference>
<accession>A0A2M7PUJ3</accession>
<evidence type="ECO:0000256" key="2">
    <source>
        <dbReference type="ARBA" id="ARBA00022490"/>
    </source>
</evidence>
<name>A0A1J5H1K5_9BACT</name>
<dbReference type="UniPathway" id="UPA00538">
    <property type="reaction ID" value="UER00593"/>
</dbReference>
<evidence type="ECO:0000313" key="16">
    <source>
        <dbReference type="Proteomes" id="UP000228560"/>
    </source>
</evidence>
<keyword evidence="1 9" id="KW-0004">4Fe-4S</keyword>
<dbReference type="Proteomes" id="UP000182763">
    <property type="component" value="Unassembled WGS sequence"/>
</dbReference>
<dbReference type="Proteomes" id="UP000228560">
    <property type="component" value="Unassembled WGS sequence"/>
</dbReference>
<evidence type="ECO:0000256" key="3">
    <source>
        <dbReference type="ARBA" id="ARBA00022679"/>
    </source>
</evidence>
<feature type="binding site" evidence="9">
    <location>
        <position position="276"/>
    </location>
    <ligand>
        <name>[4Fe-4S] cluster</name>
        <dbReference type="ChEBI" id="CHEBI:49883"/>
        <label>1</label>
    </ligand>
</feature>
<dbReference type="GO" id="GO:0046872">
    <property type="term" value="F:metal ion binding"/>
    <property type="evidence" value="ECO:0007669"/>
    <property type="project" value="UniProtKB-KW"/>
</dbReference>
<evidence type="ECO:0000259" key="10">
    <source>
        <dbReference type="PROSITE" id="PS51918"/>
    </source>
</evidence>
<dbReference type="EMBL" id="MNYY01000016">
    <property type="protein sequence ID" value="OIP74743.1"/>
    <property type="molecule type" value="Genomic_DNA"/>
</dbReference>
<feature type="binding site" evidence="9">
    <location>
        <position position="48"/>
    </location>
    <ligand>
        <name>[4Fe-4S] cluster</name>
        <dbReference type="ChEBI" id="CHEBI:49883"/>
        <label>1</label>
    </ligand>
</feature>
<dbReference type="InterPro" id="IPR013785">
    <property type="entry name" value="Aldolase_TIM"/>
</dbReference>
<organism evidence="11 15">
    <name type="scientific">Candidatus Infernicultor aquiphilus</name>
    <dbReference type="NCBI Taxonomy" id="1805029"/>
    <lineage>
        <taxon>Bacteria</taxon>
        <taxon>Pseudomonadati</taxon>
        <taxon>Atribacterota</taxon>
        <taxon>Candidatus Phoenicimicrobiia</taxon>
        <taxon>Candidatus Pheonicimicrobiales</taxon>
        <taxon>Candidatus Phoenicimicrobiaceae</taxon>
        <taxon>Candidatus Infernicultor</taxon>
    </lineage>
</organism>
<evidence type="ECO:0000313" key="13">
    <source>
        <dbReference type="EMBL" id="PIY33866.1"/>
    </source>
</evidence>
<comment type="pathway">
    <text evidence="9">Protein modification; protein lipoylation via endogenous pathway; protein N(6)-(lipoyl)lysine from octanoyl-[acyl-carrier-protein]: step 2/2.</text>
</comment>
<dbReference type="EMBL" id="PFKO01000019">
    <property type="protein sequence ID" value="PIY33866.1"/>
    <property type="molecule type" value="Genomic_DNA"/>
</dbReference>
<dbReference type="AlphaFoldDB" id="A0A1J5H1K5"/>
<keyword evidence="4 9" id="KW-0949">S-adenosyl-L-methionine</keyword>
<reference evidence="16 17" key="3">
    <citation type="submission" date="2017-09" db="EMBL/GenBank/DDBJ databases">
        <title>Depth-based differentiation of microbial function through sediment-hosted aquifers and enrichment of novel symbionts in the deep terrestrial subsurface.</title>
        <authorList>
            <person name="Probst A.J."/>
            <person name="Ladd B."/>
            <person name="Jarett J.K."/>
            <person name="Geller-Mcgrath D.E."/>
            <person name="Sieber C.M."/>
            <person name="Emerson J.B."/>
            <person name="Anantharaman K."/>
            <person name="Thomas B.C."/>
            <person name="Malmstrom R."/>
            <person name="Stieglmeier M."/>
            <person name="Klingl A."/>
            <person name="Woyke T."/>
            <person name="Ryan C.M."/>
            <person name="Banfield J.F."/>
        </authorList>
    </citation>
    <scope>NUCLEOTIDE SEQUENCE [LARGE SCALE GENOMIC DNA]</scope>
    <source>
        <strain evidence="13">CG_4_10_14_3_um_filter_34_13</strain>
        <strain evidence="14">CG_4_9_14_3_um_filter_33_16</strain>
    </source>
</reference>
<dbReference type="Proteomes" id="UP000231493">
    <property type="component" value="Unassembled WGS sequence"/>
</dbReference>
<feature type="binding site" evidence="9">
    <location>
        <position position="63"/>
    </location>
    <ligand>
        <name>[4Fe-4S] cluster</name>
        <dbReference type="ChEBI" id="CHEBI:49883"/>
        <label>2</label>
        <note>4Fe-4S-S-AdoMet</note>
    </ligand>
</feature>
<dbReference type="SFLD" id="SFLDF00271">
    <property type="entry name" value="lipoyl_synthase"/>
    <property type="match status" value="1"/>
</dbReference>
<dbReference type="SUPFAM" id="SSF102114">
    <property type="entry name" value="Radical SAM enzymes"/>
    <property type="match status" value="1"/>
</dbReference>
<evidence type="ECO:0000313" key="14">
    <source>
        <dbReference type="EMBL" id="PJB57441.1"/>
    </source>
</evidence>
<comment type="subcellular location">
    <subcellularLocation>
        <location evidence="9">Cytoplasm</location>
    </subcellularLocation>
</comment>
<comment type="catalytic activity">
    <reaction evidence="8 9">
        <text>[[Fe-S] cluster scaffold protein carrying a second [4Fe-4S](2+) cluster] + N(6)-octanoyl-L-lysyl-[protein] + 2 oxidized [2Fe-2S]-[ferredoxin] + 2 S-adenosyl-L-methionine + 4 H(+) = [[Fe-S] cluster scaffold protein] + N(6)-[(R)-dihydrolipoyl]-L-lysyl-[protein] + 4 Fe(3+) + 2 hydrogen sulfide + 2 5'-deoxyadenosine + 2 L-methionine + 2 reduced [2Fe-2S]-[ferredoxin]</text>
        <dbReference type="Rhea" id="RHEA:16585"/>
        <dbReference type="Rhea" id="RHEA-COMP:9928"/>
        <dbReference type="Rhea" id="RHEA-COMP:10000"/>
        <dbReference type="Rhea" id="RHEA-COMP:10001"/>
        <dbReference type="Rhea" id="RHEA-COMP:10475"/>
        <dbReference type="Rhea" id="RHEA-COMP:14568"/>
        <dbReference type="Rhea" id="RHEA-COMP:14569"/>
        <dbReference type="ChEBI" id="CHEBI:15378"/>
        <dbReference type="ChEBI" id="CHEBI:17319"/>
        <dbReference type="ChEBI" id="CHEBI:29034"/>
        <dbReference type="ChEBI" id="CHEBI:29919"/>
        <dbReference type="ChEBI" id="CHEBI:33722"/>
        <dbReference type="ChEBI" id="CHEBI:33737"/>
        <dbReference type="ChEBI" id="CHEBI:33738"/>
        <dbReference type="ChEBI" id="CHEBI:57844"/>
        <dbReference type="ChEBI" id="CHEBI:59789"/>
        <dbReference type="ChEBI" id="CHEBI:78809"/>
        <dbReference type="ChEBI" id="CHEBI:83100"/>
        <dbReference type="EC" id="2.8.1.8"/>
    </reaction>
</comment>
<accession>A0A1J5H1K5</accession>
<dbReference type="SMART" id="SM00729">
    <property type="entry name" value="Elp3"/>
    <property type="match status" value="1"/>
</dbReference>
<dbReference type="CDD" id="cd01335">
    <property type="entry name" value="Radical_SAM"/>
    <property type="match status" value="1"/>
</dbReference>